<evidence type="ECO:0000313" key="2">
    <source>
        <dbReference type="Proteomes" id="UP000199013"/>
    </source>
</evidence>
<dbReference type="EMBL" id="FLUV01000776">
    <property type="protein sequence ID" value="SBW20925.1"/>
    <property type="molecule type" value="Genomic_DNA"/>
</dbReference>
<reference evidence="2" key="1">
    <citation type="submission" date="2016-02" db="EMBL/GenBank/DDBJ databases">
        <authorList>
            <person name="Wibberg D."/>
        </authorList>
    </citation>
    <scope>NUCLEOTIDE SEQUENCE [LARGE SCALE GENOMIC DNA]</scope>
</reference>
<accession>A0A1C3NWH8</accession>
<name>A0A1C3NWH8_9ACTN</name>
<evidence type="ECO:0000313" key="1">
    <source>
        <dbReference type="EMBL" id="SBW20925.1"/>
    </source>
</evidence>
<keyword evidence="2" id="KW-1185">Reference proteome</keyword>
<dbReference type="Proteomes" id="UP000199013">
    <property type="component" value="Unassembled WGS sequence"/>
</dbReference>
<sequence>MGRPYHVYDYDGEHLGSFATWDAAHDWAHLQAALGGVLAPLEIEDRRNRIGRRLWAERCEFTCWQQIEQDYDIDDIGNIHGCAMRSPAMLTLAPPHQRRPV</sequence>
<dbReference type="AlphaFoldDB" id="A0A1C3NWH8"/>
<proteinExistence type="predicted"/>
<gene>
    <name evidence="1" type="ORF">FDG2_1843</name>
</gene>
<organism evidence="1 2">
    <name type="scientific">Candidatus Protofrankia californiensis</name>
    <dbReference type="NCBI Taxonomy" id="1839754"/>
    <lineage>
        <taxon>Bacteria</taxon>
        <taxon>Bacillati</taxon>
        <taxon>Actinomycetota</taxon>
        <taxon>Actinomycetes</taxon>
        <taxon>Frankiales</taxon>
        <taxon>Frankiaceae</taxon>
        <taxon>Protofrankia</taxon>
    </lineage>
</organism>
<protein>
    <submittedName>
        <fullName evidence="1">Uncharacterized protein</fullName>
    </submittedName>
</protein>